<keyword evidence="7 9" id="KW-0472">Membrane</keyword>
<feature type="compositionally biased region" description="Acidic residues" evidence="8">
    <location>
        <begin position="360"/>
        <end position="369"/>
    </location>
</feature>
<keyword evidence="4" id="KW-1003">Cell membrane</keyword>
<evidence type="ECO:0000256" key="6">
    <source>
        <dbReference type="ARBA" id="ARBA00022989"/>
    </source>
</evidence>
<evidence type="ECO:0000256" key="7">
    <source>
        <dbReference type="ARBA" id="ARBA00023136"/>
    </source>
</evidence>
<feature type="transmembrane region" description="Helical" evidence="9">
    <location>
        <begin position="49"/>
        <end position="67"/>
    </location>
</feature>
<evidence type="ECO:0000256" key="5">
    <source>
        <dbReference type="ARBA" id="ARBA00022692"/>
    </source>
</evidence>
<dbReference type="PANTHER" id="PTHR21716">
    <property type="entry name" value="TRANSMEMBRANE PROTEIN"/>
    <property type="match status" value="1"/>
</dbReference>
<dbReference type="PANTHER" id="PTHR21716:SF53">
    <property type="entry name" value="PERMEASE PERM-RELATED"/>
    <property type="match status" value="1"/>
</dbReference>
<sequence length="446" mass="45960">MTTVEPRPRGRSTAIADGLAFMARWSLRLALIGLGCALLWWLIARLWVIVMPVLLGLLITTVLYPPARWLRRRGAPPALAAAAVLLGALLLLAAVVYFLATSITGGVSEIATSAVAGIQSIQNWISGPPLNIGATQFDALLQQVTQRLQNSVTTIASGVLTGVGTLASLVVTGLLAIVLAFLFVKDGDRFLPWLRGVVGPRAGGHLSVVLSQIWGTLGGFIRGQVLVSLCDGVFIGIGLLIVGVPLALPLAVLTFIGGFVPIVGALFAGALSVLVALVTNGFTSALIVLGIVLLVQQVEGNVLQPILQGKSLNLHAAVVLLAVAAGGTLYGIAGAFLAVPVAAAGATVLRYLFEQVDRTSEDDDTDAPADPEAAQAAGVPPAGEQPDAERVDGAAVNGPAVVDVPADMRGAVPEPRPDAPNPEQLEIADDPSAAPPISEERRLSRG</sequence>
<organism evidence="10 11">
    <name type="scientific">Pseudonocardia charpentierae</name>
    <dbReference type="NCBI Taxonomy" id="3075545"/>
    <lineage>
        <taxon>Bacteria</taxon>
        <taxon>Bacillati</taxon>
        <taxon>Actinomycetota</taxon>
        <taxon>Actinomycetes</taxon>
        <taxon>Pseudonocardiales</taxon>
        <taxon>Pseudonocardiaceae</taxon>
        <taxon>Pseudonocardia</taxon>
    </lineage>
</organism>
<proteinExistence type="inferred from homology"/>
<dbReference type="RefSeq" id="WP_311559449.1">
    <property type="nucleotide sequence ID" value="NZ_JAVREJ010000023.1"/>
</dbReference>
<comment type="caution">
    <text evidence="10">The sequence shown here is derived from an EMBL/GenBank/DDBJ whole genome shotgun (WGS) entry which is preliminary data.</text>
</comment>
<evidence type="ECO:0000256" key="2">
    <source>
        <dbReference type="ARBA" id="ARBA00009773"/>
    </source>
</evidence>
<feature type="transmembrane region" description="Helical" evidence="9">
    <location>
        <begin position="155"/>
        <end position="184"/>
    </location>
</feature>
<keyword evidence="3" id="KW-0813">Transport</keyword>
<comment type="similarity">
    <text evidence="2">Belongs to the autoinducer-2 exporter (AI-2E) (TC 2.A.86) family.</text>
</comment>
<dbReference type="Proteomes" id="UP001183202">
    <property type="component" value="Unassembled WGS sequence"/>
</dbReference>
<evidence type="ECO:0000313" key="11">
    <source>
        <dbReference type="Proteomes" id="UP001183202"/>
    </source>
</evidence>
<feature type="transmembrane region" description="Helical" evidence="9">
    <location>
        <begin position="233"/>
        <end position="256"/>
    </location>
</feature>
<comment type="subcellular location">
    <subcellularLocation>
        <location evidence="1">Cell membrane</location>
        <topology evidence="1">Multi-pass membrane protein</topology>
    </subcellularLocation>
</comment>
<evidence type="ECO:0000313" key="10">
    <source>
        <dbReference type="EMBL" id="MDT0352940.1"/>
    </source>
</evidence>
<dbReference type="Pfam" id="PF01594">
    <property type="entry name" value="AI-2E_transport"/>
    <property type="match status" value="1"/>
</dbReference>
<accession>A0ABU2NG51</accession>
<dbReference type="EMBL" id="JAVREJ010000023">
    <property type="protein sequence ID" value="MDT0352940.1"/>
    <property type="molecule type" value="Genomic_DNA"/>
</dbReference>
<feature type="transmembrane region" description="Helical" evidence="9">
    <location>
        <begin position="79"/>
        <end position="100"/>
    </location>
</feature>
<evidence type="ECO:0000256" key="3">
    <source>
        <dbReference type="ARBA" id="ARBA00022448"/>
    </source>
</evidence>
<reference evidence="11" key="1">
    <citation type="submission" date="2023-07" db="EMBL/GenBank/DDBJ databases">
        <title>30 novel species of actinomycetes from the DSMZ collection.</title>
        <authorList>
            <person name="Nouioui I."/>
        </authorList>
    </citation>
    <scope>NUCLEOTIDE SEQUENCE [LARGE SCALE GENOMIC DNA]</scope>
    <source>
        <strain evidence="11">DSM 45834</strain>
    </source>
</reference>
<evidence type="ECO:0000256" key="4">
    <source>
        <dbReference type="ARBA" id="ARBA00022475"/>
    </source>
</evidence>
<evidence type="ECO:0000256" key="9">
    <source>
        <dbReference type="SAM" id="Phobius"/>
    </source>
</evidence>
<feature type="region of interest" description="Disordered" evidence="8">
    <location>
        <begin position="359"/>
        <end position="446"/>
    </location>
</feature>
<evidence type="ECO:0000256" key="1">
    <source>
        <dbReference type="ARBA" id="ARBA00004651"/>
    </source>
</evidence>
<keyword evidence="11" id="KW-1185">Reference proteome</keyword>
<protein>
    <submittedName>
        <fullName evidence="10">AI-2E family transporter</fullName>
    </submittedName>
</protein>
<gene>
    <name evidence="10" type="ORF">RM445_25815</name>
</gene>
<dbReference type="InterPro" id="IPR002549">
    <property type="entry name" value="AI-2E-like"/>
</dbReference>
<feature type="transmembrane region" description="Helical" evidence="9">
    <location>
        <begin position="263"/>
        <end position="296"/>
    </location>
</feature>
<feature type="transmembrane region" description="Helical" evidence="9">
    <location>
        <begin position="21"/>
        <end position="43"/>
    </location>
</feature>
<keyword evidence="6 9" id="KW-1133">Transmembrane helix</keyword>
<name>A0ABU2NG51_9PSEU</name>
<feature type="transmembrane region" description="Helical" evidence="9">
    <location>
        <begin position="316"/>
        <end position="349"/>
    </location>
</feature>
<keyword evidence="5 9" id="KW-0812">Transmembrane</keyword>
<evidence type="ECO:0000256" key="8">
    <source>
        <dbReference type="SAM" id="MobiDB-lite"/>
    </source>
</evidence>